<dbReference type="Pfam" id="PF00069">
    <property type="entry name" value="Pkinase"/>
    <property type="match status" value="1"/>
</dbReference>
<evidence type="ECO:0000256" key="3">
    <source>
        <dbReference type="ARBA" id="ARBA00022741"/>
    </source>
</evidence>
<name>A0A9W4U9W3_9PLEO</name>
<feature type="compositionally biased region" description="Low complexity" evidence="6">
    <location>
        <begin position="285"/>
        <end position="303"/>
    </location>
</feature>
<dbReference type="PANTHER" id="PTHR43671:SF13">
    <property type="entry name" value="SERINE_THREONINE-PROTEIN KINASE NEK2"/>
    <property type="match status" value="1"/>
</dbReference>
<dbReference type="Proteomes" id="UP001152607">
    <property type="component" value="Unassembled WGS sequence"/>
</dbReference>
<dbReference type="SMART" id="SM00220">
    <property type="entry name" value="S_TKc"/>
    <property type="match status" value="1"/>
</dbReference>
<evidence type="ECO:0000259" key="7">
    <source>
        <dbReference type="PROSITE" id="PS50011"/>
    </source>
</evidence>
<evidence type="ECO:0000313" key="8">
    <source>
        <dbReference type="EMBL" id="CAI6329051.1"/>
    </source>
</evidence>
<accession>A0A9W4U9W3</accession>
<dbReference type="InterPro" id="IPR000719">
    <property type="entry name" value="Prot_kinase_dom"/>
</dbReference>
<feature type="region of interest" description="Disordered" evidence="6">
    <location>
        <begin position="278"/>
        <end position="303"/>
    </location>
</feature>
<dbReference type="EMBL" id="CAOQHR010000002">
    <property type="protein sequence ID" value="CAI6329051.1"/>
    <property type="molecule type" value="Genomic_DNA"/>
</dbReference>
<proteinExistence type="predicted"/>
<dbReference type="PROSITE" id="PS50011">
    <property type="entry name" value="PROTEIN_KINASE_DOM"/>
    <property type="match status" value="1"/>
</dbReference>
<dbReference type="SUPFAM" id="SSF56112">
    <property type="entry name" value="Protein kinase-like (PK-like)"/>
    <property type="match status" value="1"/>
</dbReference>
<dbReference type="OrthoDB" id="310217at2759"/>
<keyword evidence="4" id="KW-0418">Kinase</keyword>
<dbReference type="InterPro" id="IPR011009">
    <property type="entry name" value="Kinase-like_dom_sf"/>
</dbReference>
<feature type="domain" description="Protein kinase" evidence="7">
    <location>
        <begin position="15"/>
        <end position="303"/>
    </location>
</feature>
<keyword evidence="2" id="KW-0808">Transferase</keyword>
<gene>
    <name evidence="8" type="ORF">PDIGIT_LOCUS4066</name>
</gene>
<evidence type="ECO:0000256" key="1">
    <source>
        <dbReference type="ARBA" id="ARBA00012513"/>
    </source>
</evidence>
<dbReference type="GO" id="GO:0004674">
    <property type="term" value="F:protein serine/threonine kinase activity"/>
    <property type="evidence" value="ECO:0007669"/>
    <property type="project" value="UniProtKB-EC"/>
</dbReference>
<protein>
    <recommendedName>
        <fullName evidence="1">non-specific serine/threonine protein kinase</fullName>
        <ecNumber evidence="1">2.7.11.1</ecNumber>
    </recommendedName>
</protein>
<dbReference type="EC" id="2.7.11.1" evidence="1"/>
<evidence type="ECO:0000256" key="5">
    <source>
        <dbReference type="ARBA" id="ARBA00022840"/>
    </source>
</evidence>
<comment type="caution">
    <text evidence="8">The sequence shown here is derived from an EMBL/GenBank/DDBJ whole genome shotgun (WGS) entry which is preliminary data.</text>
</comment>
<keyword evidence="3" id="KW-0547">Nucleotide-binding</keyword>
<evidence type="ECO:0000256" key="6">
    <source>
        <dbReference type="SAM" id="MobiDB-lite"/>
    </source>
</evidence>
<sequence>MKNKLYKQKEPQERYTTLEWLGGSCGSMNLGISLVRDTHTGERLICKEINANAADYEHEVAELLSQFPNIVRVQDYIPASQAQDSGSGSKLYMQYCDSGDLGDLINNHSDAGKKIPESFIWHVFYSIAKALEACHTGLGAENWVPYWHHDLHKKNVFLDSSKNGDEHPKVLLADFGLTDTSQSPDVLELMAQGTDCYNLVEIILQLCLPEEADEVHEDWAERLKELDGRQDGMYSRELKQILYTCDHAWFRDQNDDKKVVCKMVRMIEELRPQNRLHEHEGKVLSGSAQSSRSRVPSLSRRAA</sequence>
<keyword evidence="9" id="KW-1185">Reference proteome</keyword>
<dbReference type="PANTHER" id="PTHR43671">
    <property type="entry name" value="SERINE/THREONINE-PROTEIN KINASE NEK"/>
    <property type="match status" value="1"/>
</dbReference>
<organism evidence="8 9">
    <name type="scientific">Periconia digitata</name>
    <dbReference type="NCBI Taxonomy" id="1303443"/>
    <lineage>
        <taxon>Eukaryota</taxon>
        <taxon>Fungi</taxon>
        <taxon>Dikarya</taxon>
        <taxon>Ascomycota</taxon>
        <taxon>Pezizomycotina</taxon>
        <taxon>Dothideomycetes</taxon>
        <taxon>Pleosporomycetidae</taxon>
        <taxon>Pleosporales</taxon>
        <taxon>Massarineae</taxon>
        <taxon>Periconiaceae</taxon>
        <taxon>Periconia</taxon>
    </lineage>
</organism>
<dbReference type="GO" id="GO:0005524">
    <property type="term" value="F:ATP binding"/>
    <property type="evidence" value="ECO:0007669"/>
    <property type="project" value="UniProtKB-KW"/>
</dbReference>
<evidence type="ECO:0000256" key="2">
    <source>
        <dbReference type="ARBA" id="ARBA00022679"/>
    </source>
</evidence>
<dbReference type="AlphaFoldDB" id="A0A9W4U9W3"/>
<reference evidence="8" key="1">
    <citation type="submission" date="2023-01" db="EMBL/GenBank/DDBJ databases">
        <authorList>
            <person name="Van Ghelder C."/>
            <person name="Rancurel C."/>
        </authorList>
    </citation>
    <scope>NUCLEOTIDE SEQUENCE</scope>
    <source>
        <strain evidence="8">CNCM I-4278</strain>
    </source>
</reference>
<keyword evidence="5" id="KW-0067">ATP-binding</keyword>
<dbReference type="InterPro" id="IPR050660">
    <property type="entry name" value="NEK_Ser/Thr_kinase"/>
</dbReference>
<evidence type="ECO:0000313" key="9">
    <source>
        <dbReference type="Proteomes" id="UP001152607"/>
    </source>
</evidence>
<dbReference type="Gene3D" id="1.10.510.10">
    <property type="entry name" value="Transferase(Phosphotransferase) domain 1"/>
    <property type="match status" value="1"/>
</dbReference>
<evidence type="ECO:0000256" key="4">
    <source>
        <dbReference type="ARBA" id="ARBA00022777"/>
    </source>
</evidence>